<dbReference type="InterPro" id="IPR038717">
    <property type="entry name" value="Tc1-like_DDE_dom"/>
</dbReference>
<reference evidence="2 3" key="1">
    <citation type="journal article" date="2020" name="Cell">
        <title>Large-Scale Comparative Analyses of Tick Genomes Elucidate Their Genetic Diversity and Vector Capacities.</title>
        <authorList>
            <consortium name="Tick Genome and Microbiome Consortium (TIGMIC)"/>
            <person name="Jia N."/>
            <person name="Wang J."/>
            <person name="Shi W."/>
            <person name="Du L."/>
            <person name="Sun Y."/>
            <person name="Zhan W."/>
            <person name="Jiang J.F."/>
            <person name="Wang Q."/>
            <person name="Zhang B."/>
            <person name="Ji P."/>
            <person name="Bell-Sakyi L."/>
            <person name="Cui X.M."/>
            <person name="Yuan T.T."/>
            <person name="Jiang B.G."/>
            <person name="Yang W.F."/>
            <person name="Lam T.T."/>
            <person name="Chang Q.C."/>
            <person name="Ding S.J."/>
            <person name="Wang X.J."/>
            <person name="Zhu J.G."/>
            <person name="Ruan X.D."/>
            <person name="Zhao L."/>
            <person name="Wei J.T."/>
            <person name="Ye R.Z."/>
            <person name="Que T.C."/>
            <person name="Du C.H."/>
            <person name="Zhou Y.H."/>
            <person name="Cheng J.X."/>
            <person name="Dai P.F."/>
            <person name="Guo W.B."/>
            <person name="Han X.H."/>
            <person name="Huang E.J."/>
            <person name="Li L.F."/>
            <person name="Wei W."/>
            <person name="Gao Y.C."/>
            <person name="Liu J.Z."/>
            <person name="Shao H.Z."/>
            <person name="Wang X."/>
            <person name="Wang C.C."/>
            <person name="Yang T.C."/>
            <person name="Huo Q.B."/>
            <person name="Li W."/>
            <person name="Chen H.Y."/>
            <person name="Chen S.E."/>
            <person name="Zhou L.G."/>
            <person name="Ni X.B."/>
            <person name="Tian J.H."/>
            <person name="Sheng Y."/>
            <person name="Liu T."/>
            <person name="Pan Y.S."/>
            <person name="Xia L.Y."/>
            <person name="Li J."/>
            <person name="Zhao F."/>
            <person name="Cao W.C."/>
        </authorList>
    </citation>
    <scope>NUCLEOTIDE SEQUENCE [LARGE SCALE GENOMIC DNA]</scope>
    <source>
        <strain evidence="2">HaeL-2018</strain>
    </source>
</reference>
<dbReference type="EMBL" id="JABSTR010000005">
    <property type="protein sequence ID" value="KAH9371369.1"/>
    <property type="molecule type" value="Genomic_DNA"/>
</dbReference>
<proteinExistence type="predicted"/>
<evidence type="ECO:0000313" key="2">
    <source>
        <dbReference type="EMBL" id="KAH9371369.1"/>
    </source>
</evidence>
<dbReference type="VEuPathDB" id="VectorBase:HLOH_047453"/>
<name>A0A9J6G9G1_HAELO</name>
<organism evidence="2 3">
    <name type="scientific">Haemaphysalis longicornis</name>
    <name type="common">Bush tick</name>
    <dbReference type="NCBI Taxonomy" id="44386"/>
    <lineage>
        <taxon>Eukaryota</taxon>
        <taxon>Metazoa</taxon>
        <taxon>Ecdysozoa</taxon>
        <taxon>Arthropoda</taxon>
        <taxon>Chelicerata</taxon>
        <taxon>Arachnida</taxon>
        <taxon>Acari</taxon>
        <taxon>Parasitiformes</taxon>
        <taxon>Ixodida</taxon>
        <taxon>Ixodoidea</taxon>
        <taxon>Ixodidae</taxon>
        <taxon>Haemaphysalinae</taxon>
        <taxon>Haemaphysalis</taxon>
    </lineage>
</organism>
<protein>
    <recommendedName>
        <fullName evidence="1">Tc1-like transposase DDE domain-containing protein</fullName>
    </recommendedName>
</protein>
<dbReference type="Pfam" id="PF13358">
    <property type="entry name" value="DDE_3"/>
    <property type="match status" value="1"/>
</dbReference>
<dbReference type="Gene3D" id="3.30.420.10">
    <property type="entry name" value="Ribonuclease H-like superfamily/Ribonuclease H"/>
    <property type="match status" value="1"/>
</dbReference>
<dbReference type="Proteomes" id="UP000821853">
    <property type="component" value="Chromosome 3"/>
</dbReference>
<dbReference type="InterPro" id="IPR036397">
    <property type="entry name" value="RNaseH_sf"/>
</dbReference>
<feature type="domain" description="Tc1-like transposase DDE" evidence="1">
    <location>
        <begin position="20"/>
        <end position="63"/>
    </location>
</feature>
<accession>A0A9J6G9G1</accession>
<evidence type="ECO:0000259" key="1">
    <source>
        <dbReference type="Pfam" id="PF13358"/>
    </source>
</evidence>
<dbReference type="GO" id="GO:0003676">
    <property type="term" value="F:nucleic acid binding"/>
    <property type="evidence" value="ECO:0007669"/>
    <property type="project" value="InterPro"/>
</dbReference>
<evidence type="ECO:0000313" key="3">
    <source>
        <dbReference type="Proteomes" id="UP000821853"/>
    </source>
</evidence>
<dbReference type="AlphaFoldDB" id="A0A9J6G9G1"/>
<sequence length="119" mass="13419">MAASFLEKITCSSSIAPVCTHTAKKVQALLQKQRVPILTWPPQSPDLNIIENVRGRIKTVLSRQPLHGLSSDNFWAVVQQEWDRRKRDPAIGGALHESMYVRMTTVSQCHGDVTLYYSL</sequence>
<comment type="caution">
    <text evidence="2">The sequence shown here is derived from an EMBL/GenBank/DDBJ whole genome shotgun (WGS) entry which is preliminary data.</text>
</comment>
<gene>
    <name evidence="2" type="ORF">HPB48_011606</name>
</gene>
<dbReference type="OrthoDB" id="9996331at2759"/>
<keyword evidence="3" id="KW-1185">Reference proteome</keyword>
<dbReference type="OMA" id="IAPVCTH"/>